<dbReference type="SUPFAM" id="SSF53448">
    <property type="entry name" value="Nucleotide-diphospho-sugar transferases"/>
    <property type="match status" value="1"/>
</dbReference>
<keyword evidence="1" id="KW-0812">Transmembrane</keyword>
<dbReference type="EMBL" id="JACCBX010000002">
    <property type="protein sequence ID" value="NYE04225.1"/>
    <property type="molecule type" value="Genomic_DNA"/>
</dbReference>
<dbReference type="Proteomes" id="UP000548423">
    <property type="component" value="Unassembled WGS sequence"/>
</dbReference>
<dbReference type="EC" id="2.4.1.83" evidence="3"/>
<evidence type="ECO:0000259" key="2">
    <source>
        <dbReference type="Pfam" id="PF00535"/>
    </source>
</evidence>
<feature type="domain" description="Glycosyltransferase 2-like" evidence="2">
    <location>
        <begin position="24"/>
        <end position="98"/>
    </location>
</feature>
<dbReference type="Pfam" id="PF00535">
    <property type="entry name" value="Glycos_transf_2"/>
    <property type="match status" value="1"/>
</dbReference>
<keyword evidence="1" id="KW-1133">Transmembrane helix</keyword>
<dbReference type="GO" id="GO:0004582">
    <property type="term" value="F:dolichyl-phosphate beta-D-mannosyltransferase activity"/>
    <property type="evidence" value="ECO:0007669"/>
    <property type="project" value="UniProtKB-EC"/>
</dbReference>
<keyword evidence="3" id="KW-0808">Transferase</keyword>
<accession>A0A852T8T1</accession>
<evidence type="ECO:0000313" key="4">
    <source>
        <dbReference type="Proteomes" id="UP000548423"/>
    </source>
</evidence>
<organism evidence="3 4">
    <name type="scientific">Neobacillus niacini</name>
    <dbReference type="NCBI Taxonomy" id="86668"/>
    <lineage>
        <taxon>Bacteria</taxon>
        <taxon>Bacillati</taxon>
        <taxon>Bacillota</taxon>
        <taxon>Bacilli</taxon>
        <taxon>Bacillales</taxon>
        <taxon>Bacillaceae</taxon>
        <taxon>Neobacillus</taxon>
    </lineage>
</organism>
<dbReference type="Gene3D" id="3.90.550.10">
    <property type="entry name" value="Spore Coat Polysaccharide Biosynthesis Protein SpsA, Chain A"/>
    <property type="match status" value="1"/>
</dbReference>
<sequence>MIQTFVSFVVYIGNEEESCISHFLKTITPYVNQTFANYEILLVNDSIKGRNLSLLEKEVSDLNGHFIILDLAYRHGLENGMIAGLDRAMGDYVFEIDSVRCNYPVTLLEEMFIKTKSGYDIIFARPKEKSALNSFSGILVNRLIHFPKNLPSGPIKVISRRAINQILTFIRIKKINKNLFRDSLYALSGYAFSAINYTPVNNVKIYTHSKDRIFNALYFKLLYFRLRYFLIALCLFLIPFAYFTVRYGSDLFILLGFLFFLFIKMMYLSFLLRNQYQSTYQIKQIKVYKERDQIFHIKRS</sequence>
<feature type="transmembrane region" description="Helical" evidence="1">
    <location>
        <begin position="251"/>
        <end position="272"/>
    </location>
</feature>
<reference evidence="4" key="2">
    <citation type="submission" date="2020-08" db="EMBL/GenBank/DDBJ databases">
        <title>The Agave Microbiome: Exploring the role of microbial communities in plant adaptations to desert environments.</title>
        <authorList>
            <person name="Partida-Martinez L.P."/>
        </authorList>
    </citation>
    <scope>NUCLEOTIDE SEQUENCE [LARGE SCALE GENOMIC DNA]</scope>
    <source>
        <strain evidence="4">AT2.8</strain>
    </source>
</reference>
<reference evidence="4" key="1">
    <citation type="submission" date="2020-07" db="EMBL/GenBank/DDBJ databases">
        <authorList>
            <person name="Partida-Martinez L."/>
            <person name="Huntemann M."/>
            <person name="Clum A."/>
            <person name="Wang J."/>
            <person name="Palaniappan K."/>
            <person name="Ritter S."/>
            <person name="Chen I.-M."/>
            <person name="Stamatis D."/>
            <person name="Reddy T."/>
            <person name="O'Malley R."/>
            <person name="Daum C."/>
            <person name="Shapiro N."/>
            <person name="Ivanova N."/>
            <person name="Kyrpides N."/>
            <person name="Woyke T."/>
        </authorList>
    </citation>
    <scope>NUCLEOTIDE SEQUENCE [LARGE SCALE GENOMIC DNA]</scope>
    <source>
        <strain evidence="4">AT2.8</strain>
    </source>
</reference>
<dbReference type="InterPro" id="IPR001173">
    <property type="entry name" value="Glyco_trans_2-like"/>
</dbReference>
<proteinExistence type="predicted"/>
<dbReference type="InterPro" id="IPR029044">
    <property type="entry name" value="Nucleotide-diphossugar_trans"/>
</dbReference>
<feature type="transmembrane region" description="Helical" evidence="1">
    <location>
        <begin position="226"/>
        <end position="245"/>
    </location>
</feature>
<protein>
    <submittedName>
        <fullName evidence="3">Dolichol-phosphate mannosyltransferase</fullName>
        <ecNumber evidence="3">2.4.1.83</ecNumber>
    </submittedName>
</protein>
<comment type="caution">
    <text evidence="3">The sequence shown here is derived from an EMBL/GenBank/DDBJ whole genome shotgun (WGS) entry which is preliminary data.</text>
</comment>
<gene>
    <name evidence="3" type="ORF">F4694_000969</name>
</gene>
<keyword evidence="1" id="KW-0472">Membrane</keyword>
<name>A0A852T8T1_9BACI</name>
<evidence type="ECO:0000256" key="1">
    <source>
        <dbReference type="SAM" id="Phobius"/>
    </source>
</evidence>
<keyword evidence="3" id="KW-0328">Glycosyltransferase</keyword>
<dbReference type="AlphaFoldDB" id="A0A852T8T1"/>
<evidence type="ECO:0000313" key="3">
    <source>
        <dbReference type="EMBL" id="NYE04225.1"/>
    </source>
</evidence>